<protein>
    <submittedName>
        <fullName evidence="2">A9398f4e-387b-4044-8116-6660d3773c9f</fullName>
    </submittedName>
</protein>
<feature type="compositionally biased region" description="Low complexity" evidence="1">
    <location>
        <begin position="410"/>
        <end position="421"/>
    </location>
</feature>
<feature type="compositionally biased region" description="Polar residues" evidence="1">
    <location>
        <begin position="130"/>
        <end position="146"/>
    </location>
</feature>
<organism evidence="2 3">
    <name type="scientific">Thermothielavioides terrestris</name>
    <dbReference type="NCBI Taxonomy" id="2587410"/>
    <lineage>
        <taxon>Eukaryota</taxon>
        <taxon>Fungi</taxon>
        <taxon>Dikarya</taxon>
        <taxon>Ascomycota</taxon>
        <taxon>Pezizomycotina</taxon>
        <taxon>Sordariomycetes</taxon>
        <taxon>Sordariomycetidae</taxon>
        <taxon>Sordariales</taxon>
        <taxon>Chaetomiaceae</taxon>
        <taxon>Thermothielavioides</taxon>
    </lineage>
</organism>
<dbReference type="Proteomes" id="UP000289323">
    <property type="component" value="Unassembled WGS sequence"/>
</dbReference>
<name>A0A3S4AMB3_9PEZI</name>
<feature type="compositionally biased region" description="Low complexity" evidence="1">
    <location>
        <begin position="366"/>
        <end position="377"/>
    </location>
</feature>
<feature type="compositionally biased region" description="Pro residues" evidence="1">
    <location>
        <begin position="174"/>
        <end position="202"/>
    </location>
</feature>
<evidence type="ECO:0000256" key="1">
    <source>
        <dbReference type="SAM" id="MobiDB-lite"/>
    </source>
</evidence>
<feature type="compositionally biased region" description="Basic and acidic residues" evidence="1">
    <location>
        <begin position="486"/>
        <end position="503"/>
    </location>
</feature>
<dbReference type="AlphaFoldDB" id="A0A3S4AMB3"/>
<feature type="compositionally biased region" description="Low complexity" evidence="1">
    <location>
        <begin position="331"/>
        <end position="342"/>
    </location>
</feature>
<feature type="region of interest" description="Disordered" evidence="1">
    <location>
        <begin position="252"/>
        <end position="448"/>
    </location>
</feature>
<proteinExistence type="predicted"/>
<feature type="compositionally biased region" description="Low complexity" evidence="1">
    <location>
        <begin position="432"/>
        <end position="442"/>
    </location>
</feature>
<feature type="region of interest" description="Disordered" evidence="1">
    <location>
        <begin position="471"/>
        <end position="531"/>
    </location>
</feature>
<sequence>MSRQERPIVASVEDADESGNIIAGTHRYASSVAPSSPAKEQPNTGRARKEKTRKGSSSPVTTSVVTDSDSTVHPRRDTLKKPSKDRDKSVSSSKKALMTASRPPVKHAKTTPSMSGRDHDSVYYGVDPTVVTSATSRPRAQTSRPSSLYGPTRPPPSNARFYASQPPGSSLPTSYPPPVWMGPGPPGPGPGPLPPFGPPSPAPLIMQQPLPPSDYYARPLESRFSVRPQSAMGFRPPPHAIEFDDYEESVNRALARRPSTTRKASKFEDDRKAMPPPPRRPSSARPTALAFRPPPSTPVRRKVDLEDQDADLDDPLFRDLSPLAPGSYEYSSPFPFQPRPSFGDLGYDGPDYHTEVATKGRRRHSYYGGQSASSGSAYEDKMRQAARYQDDVVGGPKMPLTAETLRKAGRSGASSRSTRSSGSHDESDYRQSATTRTTRSTAPNDEDFTVRVKGSAVLKIGNAEMQCEDGAEINFSSRSGNAEIRTASDRSSYMDHDDRRTRVDFPTSRARATSRAKSRARSRARSFSRPSFAQYDVAPEYDAYDSYAPPLPPPYPEYPSSYSSRLDGGYYPPPL</sequence>
<evidence type="ECO:0000313" key="3">
    <source>
        <dbReference type="Proteomes" id="UP000289323"/>
    </source>
</evidence>
<evidence type="ECO:0000313" key="2">
    <source>
        <dbReference type="EMBL" id="SPQ21284.1"/>
    </source>
</evidence>
<feature type="compositionally biased region" description="Low complexity" evidence="1">
    <location>
        <begin position="56"/>
        <end position="69"/>
    </location>
</feature>
<accession>A0A3S4AMB3</accession>
<feature type="region of interest" description="Disordered" evidence="1">
    <location>
        <begin position="1"/>
        <end position="217"/>
    </location>
</feature>
<dbReference type="EMBL" id="OUUZ01000008">
    <property type="protein sequence ID" value="SPQ21284.1"/>
    <property type="molecule type" value="Genomic_DNA"/>
</dbReference>
<feature type="compositionally biased region" description="Basic and acidic residues" evidence="1">
    <location>
        <begin position="70"/>
        <end position="89"/>
    </location>
</feature>
<reference evidence="2 3" key="1">
    <citation type="submission" date="2018-04" db="EMBL/GenBank/DDBJ databases">
        <authorList>
            <person name="Huttner S."/>
            <person name="Dainat J."/>
        </authorList>
    </citation>
    <scope>NUCLEOTIDE SEQUENCE [LARGE SCALE GENOMIC DNA]</scope>
</reference>
<feature type="compositionally biased region" description="Basic residues" evidence="1">
    <location>
        <begin position="512"/>
        <end position="526"/>
    </location>
</feature>
<feature type="region of interest" description="Disordered" evidence="1">
    <location>
        <begin position="543"/>
        <end position="575"/>
    </location>
</feature>
<gene>
    <name evidence="2" type="ORF">TT172_LOCUS3703</name>
</gene>